<keyword evidence="3" id="KW-1185">Reference proteome</keyword>
<feature type="compositionally biased region" description="Low complexity" evidence="1">
    <location>
        <begin position="404"/>
        <end position="417"/>
    </location>
</feature>
<reference evidence="2" key="1">
    <citation type="submission" date="2023-03" db="EMBL/GenBank/DDBJ databases">
        <title>Massive genome expansion in bonnet fungi (Mycena s.s.) driven by repeated elements and novel gene families across ecological guilds.</title>
        <authorList>
            <consortium name="Lawrence Berkeley National Laboratory"/>
            <person name="Harder C.B."/>
            <person name="Miyauchi S."/>
            <person name="Viragh M."/>
            <person name="Kuo A."/>
            <person name="Thoen E."/>
            <person name="Andreopoulos B."/>
            <person name="Lu D."/>
            <person name="Skrede I."/>
            <person name="Drula E."/>
            <person name="Henrissat B."/>
            <person name="Morin E."/>
            <person name="Kohler A."/>
            <person name="Barry K."/>
            <person name="LaButti K."/>
            <person name="Morin E."/>
            <person name="Salamov A."/>
            <person name="Lipzen A."/>
            <person name="Mereny Z."/>
            <person name="Hegedus B."/>
            <person name="Baldrian P."/>
            <person name="Stursova M."/>
            <person name="Weitz H."/>
            <person name="Taylor A."/>
            <person name="Grigoriev I.V."/>
            <person name="Nagy L.G."/>
            <person name="Martin F."/>
            <person name="Kauserud H."/>
        </authorList>
    </citation>
    <scope>NUCLEOTIDE SEQUENCE</scope>
    <source>
        <strain evidence="2">CBHHK200</strain>
    </source>
</reference>
<feature type="compositionally biased region" description="Low complexity" evidence="1">
    <location>
        <begin position="425"/>
        <end position="445"/>
    </location>
</feature>
<evidence type="ECO:0000313" key="3">
    <source>
        <dbReference type="Proteomes" id="UP001218188"/>
    </source>
</evidence>
<dbReference type="AlphaFoldDB" id="A0AAD6SDT5"/>
<proteinExistence type="predicted"/>
<evidence type="ECO:0000313" key="2">
    <source>
        <dbReference type="EMBL" id="KAJ7025143.1"/>
    </source>
</evidence>
<feature type="compositionally biased region" description="Basic and acidic residues" evidence="1">
    <location>
        <begin position="314"/>
        <end position="330"/>
    </location>
</feature>
<dbReference type="EMBL" id="JARJCM010000158">
    <property type="protein sequence ID" value="KAJ7025143.1"/>
    <property type="molecule type" value="Genomic_DNA"/>
</dbReference>
<name>A0AAD6SDT5_9AGAR</name>
<organism evidence="2 3">
    <name type="scientific">Mycena alexandri</name>
    <dbReference type="NCBI Taxonomy" id="1745969"/>
    <lineage>
        <taxon>Eukaryota</taxon>
        <taxon>Fungi</taxon>
        <taxon>Dikarya</taxon>
        <taxon>Basidiomycota</taxon>
        <taxon>Agaricomycotina</taxon>
        <taxon>Agaricomycetes</taxon>
        <taxon>Agaricomycetidae</taxon>
        <taxon>Agaricales</taxon>
        <taxon>Marasmiineae</taxon>
        <taxon>Mycenaceae</taxon>
        <taxon>Mycena</taxon>
    </lineage>
</organism>
<feature type="region of interest" description="Disordered" evidence="1">
    <location>
        <begin position="386"/>
        <end position="447"/>
    </location>
</feature>
<feature type="region of interest" description="Disordered" evidence="1">
    <location>
        <begin position="568"/>
        <end position="589"/>
    </location>
</feature>
<feature type="region of interest" description="Disordered" evidence="1">
    <location>
        <begin position="153"/>
        <end position="176"/>
    </location>
</feature>
<dbReference type="Proteomes" id="UP001218188">
    <property type="component" value="Unassembled WGS sequence"/>
</dbReference>
<feature type="region of interest" description="Disordered" evidence="1">
    <location>
        <begin position="274"/>
        <end position="347"/>
    </location>
</feature>
<gene>
    <name evidence="2" type="ORF">C8F04DRAFT_1239309</name>
</gene>
<feature type="region of interest" description="Disordered" evidence="1">
    <location>
        <begin position="484"/>
        <end position="535"/>
    </location>
</feature>
<feature type="region of interest" description="Disordered" evidence="1">
    <location>
        <begin position="63"/>
        <end position="104"/>
    </location>
</feature>
<accession>A0AAD6SDT5</accession>
<comment type="caution">
    <text evidence="2">The sequence shown here is derived from an EMBL/GenBank/DDBJ whole genome shotgun (WGS) entry which is preliminary data.</text>
</comment>
<protein>
    <submittedName>
        <fullName evidence="2">Uncharacterized protein</fullName>
    </submittedName>
</protein>
<feature type="compositionally biased region" description="Basic and acidic residues" evidence="1">
    <location>
        <begin position="72"/>
        <end position="91"/>
    </location>
</feature>
<feature type="compositionally biased region" description="Low complexity" evidence="1">
    <location>
        <begin position="484"/>
        <end position="529"/>
    </location>
</feature>
<sequence length="589" mass="62994">MCLQSDCLCPRYIPQEDPPPGPRLCRDCLHWESLHAAPEPAAPKTASGMAEVLARVKARMDKSLPSSAVSEDEARRETNAGFKKVSEEHRGRGGSTKYQKKGKSTASEKTYAVAEIVLIPDGYFLIFSKGDPDASDTADDIQEIGVGQVPSVPKKQQLKDGGLVVSSDSRPGKRGGPLEYAESWSAEYIDEKWLQPLFPHVWRYMEETHGPRQEDEFWWIPLSAFRGALSQFLKKGSITGKDLETIKAGKGKKVENTTLYFGLRFNVPPKVWLRNSWDDPPSDSDFVDSKSKKGKGKAVAKPPSTRQANRKKNTLKDAVIDVDNDSDKDNAPSGSNPSPESKIKGKRAAVTIKLEPELAAIAKTDTLFLGTDSDSEPEFPVSLVPEPAAQAASTGSGGPFGSLSATTPASTGTGTDPVTAAVSLPAAASDTSGTTPSSPTAAALPQSITIPSSNSTLIFGLPSARSSRSSSIYGTSPPYLTSASSIASSSNLSSSHAATHSSARSSALYRSSMSSSVAGPSSPTTSSSSRPFQRDYAAETAELEDFNTYGNFREVTSKRSFDVALLESSGFKSPERPANNPWKRSRRSI</sequence>
<evidence type="ECO:0000256" key="1">
    <source>
        <dbReference type="SAM" id="MobiDB-lite"/>
    </source>
</evidence>